<evidence type="ECO:0000313" key="9">
    <source>
        <dbReference type="EMBL" id="KAG2536304.1"/>
    </source>
</evidence>
<reference evidence="9" key="1">
    <citation type="submission" date="2020-05" db="EMBL/GenBank/DDBJ databases">
        <title>WGS assembly of Panicum virgatum.</title>
        <authorList>
            <person name="Lovell J.T."/>
            <person name="Jenkins J."/>
            <person name="Shu S."/>
            <person name="Juenger T.E."/>
            <person name="Schmutz J."/>
        </authorList>
    </citation>
    <scope>NUCLEOTIDE SEQUENCE</scope>
    <source>
        <strain evidence="9">AP13</strain>
    </source>
</reference>
<comment type="cofactor">
    <cofactor evidence="1">
        <name>Fe(2+)</name>
        <dbReference type="ChEBI" id="CHEBI:29033"/>
    </cofactor>
</comment>
<dbReference type="Proteomes" id="UP000823388">
    <property type="component" value="Chromosome 9N"/>
</dbReference>
<dbReference type="PANTHER" id="PTHR22966:SF63">
    <property type="entry name" value="CYSTEINE DIOXYGENASE"/>
    <property type="match status" value="1"/>
</dbReference>
<dbReference type="EMBL" id="CM029054">
    <property type="protein sequence ID" value="KAG2536304.1"/>
    <property type="molecule type" value="Genomic_DNA"/>
</dbReference>
<accession>A0A8T0MMB3</accession>
<comment type="catalytic activity">
    <reaction evidence="7">
        <text>L-cysteine + O2 = 3-sulfino-L-alanine + H(+)</text>
        <dbReference type="Rhea" id="RHEA:20441"/>
        <dbReference type="ChEBI" id="CHEBI:15378"/>
        <dbReference type="ChEBI" id="CHEBI:15379"/>
        <dbReference type="ChEBI" id="CHEBI:35235"/>
        <dbReference type="ChEBI" id="CHEBI:61085"/>
        <dbReference type="EC" id="1.13.11.20"/>
    </reaction>
    <physiologicalReaction direction="left-to-right" evidence="7">
        <dbReference type="Rhea" id="RHEA:20442"/>
    </physiologicalReaction>
</comment>
<protein>
    <recommendedName>
        <fullName evidence="3">cysteine dioxygenase</fullName>
        <ecNumber evidence="3">1.13.11.20</ecNumber>
    </recommendedName>
</protein>
<evidence type="ECO:0000313" key="10">
    <source>
        <dbReference type="Proteomes" id="UP000823388"/>
    </source>
</evidence>
<evidence type="ECO:0000256" key="8">
    <source>
        <dbReference type="SAM" id="MobiDB-lite"/>
    </source>
</evidence>
<dbReference type="PANTHER" id="PTHR22966">
    <property type="entry name" value="2-AMINOETHANETHIOL DIOXYGENASE"/>
    <property type="match status" value="1"/>
</dbReference>
<evidence type="ECO:0000256" key="6">
    <source>
        <dbReference type="ARBA" id="ARBA00023004"/>
    </source>
</evidence>
<name>A0A8T0MMB3_PANVG</name>
<dbReference type="Pfam" id="PF07847">
    <property type="entry name" value="PCO_ADO"/>
    <property type="match status" value="1"/>
</dbReference>
<evidence type="ECO:0000256" key="7">
    <source>
        <dbReference type="ARBA" id="ARBA00024284"/>
    </source>
</evidence>
<dbReference type="GO" id="GO:0046872">
    <property type="term" value="F:metal ion binding"/>
    <property type="evidence" value="ECO:0007669"/>
    <property type="project" value="UniProtKB-KW"/>
</dbReference>
<dbReference type="SUPFAM" id="SSF51182">
    <property type="entry name" value="RmlC-like cupins"/>
    <property type="match status" value="1"/>
</dbReference>
<comment type="caution">
    <text evidence="9">The sequence shown here is derived from an EMBL/GenBank/DDBJ whole genome shotgun (WGS) entry which is preliminary data.</text>
</comment>
<evidence type="ECO:0000256" key="4">
    <source>
        <dbReference type="ARBA" id="ARBA00022723"/>
    </source>
</evidence>
<dbReference type="CDD" id="cd20289">
    <property type="entry name" value="cupin_ADO"/>
    <property type="match status" value="1"/>
</dbReference>
<keyword evidence="6" id="KW-0408">Iron</keyword>
<feature type="compositionally biased region" description="Basic and acidic residues" evidence="8">
    <location>
        <begin position="319"/>
        <end position="336"/>
    </location>
</feature>
<dbReference type="InterPro" id="IPR012864">
    <property type="entry name" value="PCO/ADO"/>
</dbReference>
<organism evidence="9 10">
    <name type="scientific">Panicum virgatum</name>
    <name type="common">Blackwell switchgrass</name>
    <dbReference type="NCBI Taxonomy" id="38727"/>
    <lineage>
        <taxon>Eukaryota</taxon>
        <taxon>Viridiplantae</taxon>
        <taxon>Streptophyta</taxon>
        <taxon>Embryophyta</taxon>
        <taxon>Tracheophyta</taxon>
        <taxon>Spermatophyta</taxon>
        <taxon>Magnoliopsida</taxon>
        <taxon>Liliopsida</taxon>
        <taxon>Poales</taxon>
        <taxon>Poaceae</taxon>
        <taxon>PACMAD clade</taxon>
        <taxon>Panicoideae</taxon>
        <taxon>Panicodae</taxon>
        <taxon>Paniceae</taxon>
        <taxon>Panicinae</taxon>
        <taxon>Panicum</taxon>
        <taxon>Panicum sect. Hiantes</taxon>
    </lineage>
</organism>
<dbReference type="GO" id="GO:0017172">
    <property type="term" value="F:cysteine dioxygenase activity"/>
    <property type="evidence" value="ECO:0007669"/>
    <property type="project" value="UniProtKB-EC"/>
</dbReference>
<dbReference type="InterPro" id="IPR014710">
    <property type="entry name" value="RmlC-like_jellyroll"/>
</dbReference>
<evidence type="ECO:0000256" key="2">
    <source>
        <dbReference type="ARBA" id="ARBA00006622"/>
    </source>
</evidence>
<evidence type="ECO:0000256" key="3">
    <source>
        <dbReference type="ARBA" id="ARBA00013133"/>
    </source>
</evidence>
<proteinExistence type="inferred from homology"/>
<feature type="region of interest" description="Disordered" evidence="8">
    <location>
        <begin position="299"/>
        <end position="336"/>
    </location>
</feature>
<comment type="similarity">
    <text evidence="2">Belongs to the cysteine dioxygenase family.</text>
</comment>
<gene>
    <name evidence="9" type="ORF">PVAP13_9NG180000</name>
</gene>
<dbReference type="OrthoDB" id="271433at2759"/>
<dbReference type="AlphaFoldDB" id="A0A8T0MMB3"/>
<dbReference type="Gene3D" id="2.60.120.10">
    <property type="entry name" value="Jelly Rolls"/>
    <property type="match status" value="1"/>
</dbReference>
<dbReference type="InterPro" id="IPR011051">
    <property type="entry name" value="RmlC_Cupin_sf"/>
</dbReference>
<evidence type="ECO:0000256" key="5">
    <source>
        <dbReference type="ARBA" id="ARBA00023002"/>
    </source>
</evidence>
<dbReference type="EC" id="1.13.11.20" evidence="3"/>
<dbReference type="GO" id="GO:0070483">
    <property type="term" value="P:detection of hypoxia"/>
    <property type="evidence" value="ECO:0007669"/>
    <property type="project" value="UniProtKB-ARBA"/>
</dbReference>
<keyword evidence="10" id="KW-1185">Reference proteome</keyword>
<keyword evidence="4" id="KW-0479">Metal-binding</keyword>
<evidence type="ECO:0000256" key="1">
    <source>
        <dbReference type="ARBA" id="ARBA00001954"/>
    </source>
</evidence>
<feature type="region of interest" description="Disordered" evidence="8">
    <location>
        <begin position="1"/>
        <end position="36"/>
    </location>
</feature>
<sequence length="336" mass="36074">MTKVAVAEGRSHGVATAVKGRRDSSSRRRLSGAGVTVRRRVQQVDATAAPAPTPPLLQRLLAACRRAFRGPGTVPAPDDVALIRSILDKMGPEDVHLSAVTKAAADSGVLRRRRRPIITRTTIHECTNFSIVVFLLPPGAVIPLHDHPGMTVFSKLLQGSLHVTSYDWAAGSASHGHPAARLARLVLDADLRAPCDALVLFPESGGNMHRLAAATACAVLDVLGPPYFGDRDCTYYQDLPYSQHRLLARSEDDDEAAAGDVRAGAAAGDDEHRRRQGARRLGWLLETGKPKELEMYELGALQGGSDPDRVGCRSTGRPADSRDRPESDDAARRADA</sequence>
<keyword evidence="5" id="KW-0560">Oxidoreductase</keyword>